<feature type="transmembrane region" description="Helical" evidence="14">
    <location>
        <begin position="124"/>
        <end position="143"/>
    </location>
</feature>
<comment type="caution">
    <text evidence="15">The sequence shown here is derived from an EMBL/GenBank/DDBJ whole genome shotgun (WGS) entry which is preliminary data.</text>
</comment>
<dbReference type="Pfam" id="PF10998">
    <property type="entry name" value="DUF2838"/>
    <property type="match status" value="1"/>
</dbReference>
<keyword evidence="4" id="KW-0444">Lipid biosynthesis</keyword>
<evidence type="ECO:0000256" key="9">
    <source>
        <dbReference type="ARBA" id="ARBA00023136"/>
    </source>
</evidence>
<sequence>MESNIINYQELLDNGDARTVGNQTSFVSNAVNQEEPKDLLEINLTEKEVSKDGTLKFENAPSMDISAQSARNIRESTQSSFAMKHMQELYDTVAEITVEPTTKDEPDVKAFFKVLRKHRMQSKVTYVLTVAGIVILSHCVLTVKWMMPYLYSVLTPSLLFFRLIMYWKMKYQYFMLDFCYFANIYCFIYLCLAPSREDMFAVVYSIASGPLIWALLIFRNSLVLHSLDKVTSLYIHLMPCLLTFVIRWYPEEASSKWHKPFPKCEFQYDFVWLVLVPLFFHVLHQVIYFFLVNVILKPSSDYLNLFRYVLRKEGSIQFRLCNLFGPRYRFLLYFAWSLLMVLGMLILVPIWYNHFIANCVMLVSFCAIAAFNGATYYVDVFSFEGSDKGKPSKSDASSMVSNKERPPGDNANIMSSQTVVVCSPEGEGTQTKISG</sequence>
<comment type="similarity">
    <text evidence="2">Belongs to the GPC1 family.</text>
</comment>
<protein>
    <recommendedName>
        <fullName evidence="3">Glycerophosphocholine acyltransferase 1</fullName>
    </recommendedName>
</protein>
<keyword evidence="10" id="KW-0594">Phospholipid biosynthesis</keyword>
<dbReference type="OrthoDB" id="406287at2759"/>
<keyword evidence="6 14" id="KW-0812">Transmembrane</keyword>
<dbReference type="PANTHER" id="PTHR31201:SF1">
    <property type="entry name" value="GLYCEROPHOSPHOCHOLINE ACYLTRANSFERASE 1"/>
    <property type="match status" value="1"/>
</dbReference>
<evidence type="ECO:0000256" key="14">
    <source>
        <dbReference type="SAM" id="Phobius"/>
    </source>
</evidence>
<reference evidence="15 16" key="1">
    <citation type="submission" date="2019-01" db="EMBL/GenBank/DDBJ databases">
        <title>A draft genome assembly of the solar-powered sea slug Elysia chlorotica.</title>
        <authorList>
            <person name="Cai H."/>
            <person name="Li Q."/>
            <person name="Fang X."/>
            <person name="Li J."/>
            <person name="Curtis N.E."/>
            <person name="Altenburger A."/>
            <person name="Shibata T."/>
            <person name="Feng M."/>
            <person name="Maeda T."/>
            <person name="Schwartz J.A."/>
            <person name="Shigenobu S."/>
            <person name="Lundholm N."/>
            <person name="Nishiyama T."/>
            <person name="Yang H."/>
            <person name="Hasebe M."/>
            <person name="Li S."/>
            <person name="Pierce S.K."/>
            <person name="Wang J."/>
        </authorList>
    </citation>
    <scope>NUCLEOTIDE SEQUENCE [LARGE SCALE GENOMIC DNA]</scope>
    <source>
        <strain evidence="15">EC2010</strain>
        <tissue evidence="15">Whole organism of an adult</tissue>
    </source>
</reference>
<organism evidence="15 16">
    <name type="scientific">Elysia chlorotica</name>
    <name type="common">Eastern emerald elysia</name>
    <name type="synonym">Sea slug</name>
    <dbReference type="NCBI Taxonomy" id="188477"/>
    <lineage>
        <taxon>Eukaryota</taxon>
        <taxon>Metazoa</taxon>
        <taxon>Spiralia</taxon>
        <taxon>Lophotrochozoa</taxon>
        <taxon>Mollusca</taxon>
        <taxon>Gastropoda</taxon>
        <taxon>Heterobranchia</taxon>
        <taxon>Euthyneura</taxon>
        <taxon>Panpulmonata</taxon>
        <taxon>Sacoglossa</taxon>
        <taxon>Placobranchoidea</taxon>
        <taxon>Plakobranchidae</taxon>
        <taxon>Elysia</taxon>
    </lineage>
</organism>
<evidence type="ECO:0000256" key="7">
    <source>
        <dbReference type="ARBA" id="ARBA00022989"/>
    </source>
</evidence>
<evidence type="ECO:0000313" key="16">
    <source>
        <dbReference type="Proteomes" id="UP000271974"/>
    </source>
</evidence>
<feature type="transmembrane region" description="Helical" evidence="14">
    <location>
        <begin position="355"/>
        <end position="378"/>
    </location>
</feature>
<keyword evidence="5" id="KW-0808">Transferase</keyword>
<keyword evidence="7 14" id="KW-1133">Transmembrane helix</keyword>
<feature type="transmembrane region" description="Helical" evidence="14">
    <location>
        <begin position="270"/>
        <end position="296"/>
    </location>
</feature>
<feature type="transmembrane region" description="Helical" evidence="14">
    <location>
        <begin position="230"/>
        <end position="250"/>
    </location>
</feature>
<evidence type="ECO:0000256" key="5">
    <source>
        <dbReference type="ARBA" id="ARBA00022679"/>
    </source>
</evidence>
<keyword evidence="8" id="KW-0443">Lipid metabolism</keyword>
<keyword evidence="12" id="KW-0012">Acyltransferase</keyword>
<dbReference type="AlphaFoldDB" id="A0A433U6P9"/>
<feature type="transmembrane region" description="Helical" evidence="14">
    <location>
        <begin position="201"/>
        <end position="218"/>
    </location>
</feature>
<keyword evidence="11" id="KW-1208">Phospholipid metabolism</keyword>
<accession>A0A433U6P9</accession>
<evidence type="ECO:0000256" key="4">
    <source>
        <dbReference type="ARBA" id="ARBA00022516"/>
    </source>
</evidence>
<evidence type="ECO:0000256" key="1">
    <source>
        <dbReference type="ARBA" id="ARBA00004141"/>
    </source>
</evidence>
<evidence type="ECO:0000256" key="12">
    <source>
        <dbReference type="ARBA" id="ARBA00023315"/>
    </source>
</evidence>
<feature type="transmembrane region" description="Helical" evidence="14">
    <location>
        <begin position="174"/>
        <end position="195"/>
    </location>
</feature>
<dbReference type="GO" id="GO:0006656">
    <property type="term" value="P:phosphatidylcholine biosynthetic process"/>
    <property type="evidence" value="ECO:0007669"/>
    <property type="project" value="TreeGrafter"/>
</dbReference>
<dbReference type="Proteomes" id="UP000271974">
    <property type="component" value="Unassembled WGS sequence"/>
</dbReference>
<evidence type="ECO:0000256" key="6">
    <source>
        <dbReference type="ARBA" id="ARBA00022692"/>
    </source>
</evidence>
<evidence type="ECO:0000256" key="11">
    <source>
        <dbReference type="ARBA" id="ARBA00023264"/>
    </source>
</evidence>
<dbReference type="STRING" id="188477.A0A433U6P9"/>
<keyword evidence="9 14" id="KW-0472">Membrane</keyword>
<evidence type="ECO:0000313" key="15">
    <source>
        <dbReference type="EMBL" id="RUS89464.1"/>
    </source>
</evidence>
<comment type="subcellular location">
    <subcellularLocation>
        <location evidence="1">Membrane</location>
        <topology evidence="1">Multi-pass membrane protein</topology>
    </subcellularLocation>
</comment>
<proteinExistence type="inferred from homology"/>
<dbReference type="GO" id="GO:0016746">
    <property type="term" value="F:acyltransferase activity"/>
    <property type="evidence" value="ECO:0007669"/>
    <property type="project" value="UniProtKB-KW"/>
</dbReference>
<evidence type="ECO:0000256" key="13">
    <source>
        <dbReference type="SAM" id="MobiDB-lite"/>
    </source>
</evidence>
<evidence type="ECO:0000256" key="10">
    <source>
        <dbReference type="ARBA" id="ARBA00023209"/>
    </source>
</evidence>
<evidence type="ECO:0000256" key="3">
    <source>
        <dbReference type="ARBA" id="ARBA00019082"/>
    </source>
</evidence>
<feature type="transmembrane region" description="Helical" evidence="14">
    <location>
        <begin position="330"/>
        <end position="349"/>
    </location>
</feature>
<feature type="region of interest" description="Disordered" evidence="13">
    <location>
        <begin position="386"/>
        <end position="414"/>
    </location>
</feature>
<keyword evidence="16" id="KW-1185">Reference proteome</keyword>
<evidence type="ECO:0000256" key="2">
    <source>
        <dbReference type="ARBA" id="ARBA00006675"/>
    </source>
</evidence>
<dbReference type="GO" id="GO:0016020">
    <property type="term" value="C:membrane"/>
    <property type="evidence" value="ECO:0007669"/>
    <property type="project" value="UniProtKB-SubCell"/>
</dbReference>
<evidence type="ECO:0000256" key="8">
    <source>
        <dbReference type="ARBA" id="ARBA00023098"/>
    </source>
</evidence>
<gene>
    <name evidence="15" type="ORF">EGW08_002761</name>
</gene>
<dbReference type="EMBL" id="RQTK01000055">
    <property type="protein sequence ID" value="RUS89464.1"/>
    <property type="molecule type" value="Genomic_DNA"/>
</dbReference>
<dbReference type="PANTHER" id="PTHR31201">
    <property type="entry name" value="OS01G0585100 PROTEIN"/>
    <property type="match status" value="1"/>
</dbReference>
<dbReference type="InterPro" id="IPR021261">
    <property type="entry name" value="GPCAT"/>
</dbReference>
<name>A0A433U6P9_ELYCH</name>